<dbReference type="EMBL" id="JBDZYD010000014">
    <property type="protein sequence ID" value="MEQ0564223.1"/>
    <property type="molecule type" value="Genomic_DNA"/>
</dbReference>
<keyword evidence="3" id="KW-1185">Reference proteome</keyword>
<dbReference type="RefSeq" id="WP_348955282.1">
    <property type="nucleotide sequence ID" value="NZ_JBDZYD010000014.1"/>
</dbReference>
<protein>
    <submittedName>
        <fullName evidence="2">Uncharacterized protein</fullName>
    </submittedName>
</protein>
<reference evidence="2 3" key="1">
    <citation type="submission" date="2024-05" db="EMBL/GenBank/DDBJ databases">
        <authorList>
            <person name="Zhao H."/>
            <person name="Xu Y."/>
            <person name="Lin S."/>
            <person name="Spain J.C."/>
            <person name="Zhou N.-Y."/>
        </authorList>
    </citation>
    <scope>NUCLEOTIDE SEQUENCE [LARGE SCALE GENOMIC DNA]</scope>
    <source>
        <strain evidence="2 3">NEAU-NG30</strain>
    </source>
</reference>
<gene>
    <name evidence="2" type="ORF">ABJI51_34520</name>
</gene>
<sequence length="88" mass="9273">MLQNFSVKMWTVRVLAATVAASSMLAVVALPASAATRRVSGSGSSLRAAESAAEANCRNNFNGFISGGWDFENNGRYYTATATCEYPG</sequence>
<accession>A0ABV0LPJ5</accession>
<feature type="chain" id="PRO_5047457630" evidence="1">
    <location>
        <begin position="35"/>
        <end position="88"/>
    </location>
</feature>
<comment type="caution">
    <text evidence="2">The sequence shown here is derived from an EMBL/GenBank/DDBJ whole genome shotgun (WGS) entry which is preliminary data.</text>
</comment>
<dbReference type="Proteomes" id="UP001440984">
    <property type="component" value="Unassembled WGS sequence"/>
</dbReference>
<evidence type="ECO:0000313" key="3">
    <source>
        <dbReference type="Proteomes" id="UP001440984"/>
    </source>
</evidence>
<feature type="signal peptide" evidence="1">
    <location>
        <begin position="1"/>
        <end position="34"/>
    </location>
</feature>
<evidence type="ECO:0000313" key="2">
    <source>
        <dbReference type="EMBL" id="MEQ0564223.1"/>
    </source>
</evidence>
<keyword evidence="1" id="KW-0732">Signal</keyword>
<organism evidence="2 3">
    <name type="scientific">Amycolatopsis melonis</name>
    <dbReference type="NCBI Taxonomy" id="3156488"/>
    <lineage>
        <taxon>Bacteria</taxon>
        <taxon>Bacillati</taxon>
        <taxon>Actinomycetota</taxon>
        <taxon>Actinomycetes</taxon>
        <taxon>Pseudonocardiales</taxon>
        <taxon>Pseudonocardiaceae</taxon>
        <taxon>Amycolatopsis</taxon>
    </lineage>
</organism>
<proteinExistence type="predicted"/>
<name>A0ABV0LPJ5_9PSEU</name>
<evidence type="ECO:0000256" key="1">
    <source>
        <dbReference type="SAM" id="SignalP"/>
    </source>
</evidence>